<evidence type="ECO:0000313" key="1">
    <source>
        <dbReference type="EMBL" id="MFC7187518.1"/>
    </source>
</evidence>
<accession>A0ABD5YE03</accession>
<dbReference type="EMBL" id="JBHSZZ010000046">
    <property type="protein sequence ID" value="MFC7187518.1"/>
    <property type="molecule type" value="Genomic_DNA"/>
</dbReference>
<reference evidence="1 2" key="1">
    <citation type="journal article" date="2019" name="Int. J. Syst. Evol. Microbiol.">
        <title>The Global Catalogue of Microorganisms (GCM) 10K type strain sequencing project: providing services to taxonomists for standard genome sequencing and annotation.</title>
        <authorList>
            <consortium name="The Broad Institute Genomics Platform"/>
            <consortium name="The Broad Institute Genome Sequencing Center for Infectious Disease"/>
            <person name="Wu L."/>
            <person name="Ma J."/>
        </authorList>
    </citation>
    <scope>NUCLEOTIDE SEQUENCE [LARGE SCALE GENOMIC DNA]</scope>
    <source>
        <strain evidence="1 2">Q85</strain>
    </source>
</reference>
<evidence type="ECO:0000313" key="2">
    <source>
        <dbReference type="Proteomes" id="UP001596390"/>
    </source>
</evidence>
<name>A0ABD5YE03_9EURY</name>
<sequence>MSYRPYPDAVLRSTRHGYINSSIGTDELTVDYQGAADNGGETTSSDDVVVLQSDSDVPALSTSKDESVQGNTFPTLESAEVTNDDRPELVVTFSEEIDAQASSFDGSGVFTFGTYSSNTTVVENADAGEQDQVIVGVDPEVQPADDFDDLSYDDTAATGDLISTSSGETVAVSSGAVSNTIAPNITGATVADPRDELVVTFDDGDSNAALEQGDDNPTDGFTLSGTDATITDDVSIDNGNAEVTITLSEAVEAGDGDLTLKYSSGSDAIQSLAGVSTEAINTGASNNVVPTLESAEVTDENPDQLRVTFTEDVQTDVGSGNIDSAVTDAFTLQDVGGTTYRVRNLSSHSGDTIVLNLGPEDGGSTDVPSTADLSGALTYNKGGASGPSGDEAEPFIAASGTEEPVGTFSDKDVANNVGITAELSERGQYLNVTFTEDISRAGTPSEVVSEFDTSGTAISLEEDAFEEIKNGDTVVFNNGNDHTSAGSVVNEPNNVDSSTGVTIDYTPSGALLNAQDEQPSQFTTESVTNNIQPFITDVTETESNIQLTYSEDVVAPGNDDAFTLSGTTAELNGINDDGDADQFSLTLDPGFSDTDRGITLSYADADGASVDASGSSAVALDETVSVTNPLSPSPQLMNATVDDVDVNNADNGNGEIVLAFDQNVDEVGSDDVSGLKFESNTPDVSIEFQAGDEIVAVQGNEVAVEFTSTSGSASSAVRAGDNLEDAVLTIDEPGSVDIQGDNGAALQADDSTDEVSNEIAGDLATVESTEIDTELIGTDVDKTGNPTVTVTGFADDNGTKVIDASDDVDVEIGGESFDVSPNRFSDSATVDITTPGDIDQGNVEVGSEVTVDVAGAEVTNTQNVTYVHEAFTQDEGWALTSQPMPGEFVAGDNISDVTYYDADAAEDAEDFGSYSPAGQVQRVHNALFVNAESDGAEYGFAYDEDRSGPQTNVGSVDMGEGWHIVGSNYNISSSTITLDEDLAIENGPETDVTDVQLKSLPGTKLDNDDTVENHAAYYVYLYENDSRQIVLPGYSSTASTGDSVNVV</sequence>
<comment type="caution">
    <text evidence="1">The sequence shown here is derived from an EMBL/GenBank/DDBJ whole genome shotgun (WGS) entry which is preliminary data.</text>
</comment>
<dbReference type="RefSeq" id="WP_267664868.1">
    <property type="nucleotide sequence ID" value="NZ_JAODIX010000046.1"/>
</dbReference>
<protein>
    <submittedName>
        <fullName evidence="1">SwmB domain-containing protein</fullName>
    </submittedName>
</protein>
<keyword evidence="2" id="KW-1185">Reference proteome</keyword>
<dbReference type="Pfam" id="PF13753">
    <property type="entry name" value="SWM_repeat"/>
    <property type="match status" value="1"/>
</dbReference>
<gene>
    <name evidence="1" type="ORF">ACFQMK_11580</name>
</gene>
<dbReference type="AlphaFoldDB" id="A0ABD5YE03"/>
<proteinExistence type="predicted"/>
<organism evidence="1 2">
    <name type="scientific">Halorubrum yunnanense</name>
    <dbReference type="NCBI Taxonomy" id="1526162"/>
    <lineage>
        <taxon>Archaea</taxon>
        <taxon>Methanobacteriati</taxon>
        <taxon>Methanobacteriota</taxon>
        <taxon>Stenosarchaea group</taxon>
        <taxon>Halobacteria</taxon>
        <taxon>Halobacteriales</taxon>
        <taxon>Haloferacaceae</taxon>
        <taxon>Halorubrum</taxon>
    </lineage>
</organism>
<dbReference type="Proteomes" id="UP001596390">
    <property type="component" value="Unassembled WGS sequence"/>
</dbReference>
<dbReference type="InterPro" id="IPR028059">
    <property type="entry name" value="SWM_rpt"/>
</dbReference>